<evidence type="ECO:0000256" key="9">
    <source>
        <dbReference type="ARBA" id="ARBA00022884"/>
    </source>
</evidence>
<evidence type="ECO:0000313" key="15">
    <source>
        <dbReference type="EMBL" id="EEP29240.1"/>
    </source>
</evidence>
<evidence type="ECO:0000256" key="2">
    <source>
        <dbReference type="ARBA" id="ARBA00004496"/>
    </source>
</evidence>
<dbReference type="NCBIfam" id="TIGR00563">
    <property type="entry name" value="rsmB"/>
    <property type="match status" value="1"/>
</dbReference>
<feature type="domain" description="SAM-dependent MTase RsmB/NOP-type" evidence="14">
    <location>
        <begin position="166"/>
        <end position="429"/>
    </location>
</feature>
<gene>
    <name evidence="15" type="primary">sun</name>
    <name evidence="15" type="ORF">GCWU000342_00596</name>
</gene>
<evidence type="ECO:0000259" key="14">
    <source>
        <dbReference type="PROSITE" id="PS51686"/>
    </source>
</evidence>
<protein>
    <recommendedName>
        <fullName evidence="3">16S rRNA (cytosine(967)-C(5))-methyltransferase</fullName>
        <ecNumber evidence="3">2.1.1.176</ecNumber>
    </recommendedName>
    <alternativeName>
        <fullName evidence="10">16S rRNA m5C967 methyltransferase</fullName>
    </alternativeName>
    <alternativeName>
        <fullName evidence="11">rRNA (cytosine-C(5)-)-methyltransferase RsmB</fullName>
    </alternativeName>
</protein>
<keyword evidence="6 13" id="KW-0489">Methyltransferase</keyword>
<dbReference type="eggNOG" id="COG0144">
    <property type="taxonomic scope" value="Bacteria"/>
</dbReference>
<feature type="active site" description="Nucleophile" evidence="13">
    <location>
        <position position="382"/>
    </location>
</feature>
<proteinExistence type="inferred from homology"/>
<dbReference type="GO" id="GO:0008649">
    <property type="term" value="F:rRNA methyltransferase activity"/>
    <property type="evidence" value="ECO:0007669"/>
    <property type="project" value="InterPro"/>
</dbReference>
<evidence type="ECO:0000256" key="8">
    <source>
        <dbReference type="ARBA" id="ARBA00022691"/>
    </source>
</evidence>
<dbReference type="Gene3D" id="1.10.940.10">
    <property type="entry name" value="NusB-like"/>
    <property type="match status" value="1"/>
</dbReference>
<evidence type="ECO:0000313" key="16">
    <source>
        <dbReference type="Proteomes" id="UP000003494"/>
    </source>
</evidence>
<dbReference type="HOGENOM" id="CLU_005316_0_1_9"/>
<keyword evidence="8 13" id="KW-0949">S-adenosyl-L-methionine</keyword>
<dbReference type="InterPro" id="IPR035926">
    <property type="entry name" value="NusB-like_sf"/>
</dbReference>
<dbReference type="PANTHER" id="PTHR22807:SF53">
    <property type="entry name" value="RIBOSOMAL RNA SMALL SUBUNIT METHYLTRANSFERASE B-RELATED"/>
    <property type="match status" value="1"/>
</dbReference>
<feature type="binding site" evidence="13">
    <location>
        <position position="329"/>
    </location>
    <ligand>
        <name>S-adenosyl-L-methionine</name>
        <dbReference type="ChEBI" id="CHEBI:59789"/>
    </ligand>
</feature>
<evidence type="ECO:0000256" key="10">
    <source>
        <dbReference type="ARBA" id="ARBA00030399"/>
    </source>
</evidence>
<dbReference type="GO" id="GO:0006355">
    <property type="term" value="P:regulation of DNA-templated transcription"/>
    <property type="evidence" value="ECO:0007669"/>
    <property type="project" value="InterPro"/>
</dbReference>
<comment type="catalytic activity">
    <reaction evidence="12">
        <text>cytidine(967) in 16S rRNA + S-adenosyl-L-methionine = 5-methylcytidine(967) in 16S rRNA + S-adenosyl-L-homocysteine + H(+)</text>
        <dbReference type="Rhea" id="RHEA:42748"/>
        <dbReference type="Rhea" id="RHEA-COMP:10219"/>
        <dbReference type="Rhea" id="RHEA-COMP:10220"/>
        <dbReference type="ChEBI" id="CHEBI:15378"/>
        <dbReference type="ChEBI" id="CHEBI:57856"/>
        <dbReference type="ChEBI" id="CHEBI:59789"/>
        <dbReference type="ChEBI" id="CHEBI:74483"/>
        <dbReference type="ChEBI" id="CHEBI:82748"/>
        <dbReference type="EC" id="2.1.1.176"/>
    </reaction>
</comment>
<dbReference type="eggNOG" id="COG0781">
    <property type="taxonomic scope" value="Bacteria"/>
</dbReference>
<organism evidence="15 16">
    <name type="scientific">Shuttleworthella satelles DSM 14600</name>
    <dbReference type="NCBI Taxonomy" id="626523"/>
    <lineage>
        <taxon>Bacteria</taxon>
        <taxon>Bacillati</taxon>
        <taxon>Bacillota</taxon>
        <taxon>Clostridia</taxon>
        <taxon>Lachnospirales</taxon>
        <taxon>Lachnospiraceae</taxon>
        <taxon>Shuttleworthella</taxon>
    </lineage>
</organism>
<comment type="caution">
    <text evidence="15">The sequence shown here is derived from an EMBL/GenBank/DDBJ whole genome shotgun (WGS) entry which is preliminary data.</text>
</comment>
<evidence type="ECO:0000256" key="6">
    <source>
        <dbReference type="ARBA" id="ARBA00022603"/>
    </source>
</evidence>
<dbReference type="Pfam" id="PF01029">
    <property type="entry name" value="NusB"/>
    <property type="match status" value="1"/>
</dbReference>
<comment type="subcellular location">
    <subcellularLocation>
        <location evidence="2">Cytoplasm</location>
    </subcellularLocation>
</comment>
<dbReference type="STRING" id="626523.GCWU000342_00596"/>
<evidence type="ECO:0000256" key="11">
    <source>
        <dbReference type="ARBA" id="ARBA00031088"/>
    </source>
</evidence>
<evidence type="ECO:0000256" key="7">
    <source>
        <dbReference type="ARBA" id="ARBA00022679"/>
    </source>
</evidence>
<dbReference type="PRINTS" id="PR02008">
    <property type="entry name" value="RCMTFAMILY"/>
</dbReference>
<dbReference type="RefSeq" id="WP_006905628.1">
    <property type="nucleotide sequence ID" value="NZ_GG665866.1"/>
</dbReference>
<evidence type="ECO:0000256" key="12">
    <source>
        <dbReference type="ARBA" id="ARBA00047283"/>
    </source>
</evidence>
<dbReference type="PROSITE" id="PS51686">
    <property type="entry name" value="SAM_MT_RSMB_NOP"/>
    <property type="match status" value="1"/>
</dbReference>
<dbReference type="GO" id="GO:0005737">
    <property type="term" value="C:cytoplasm"/>
    <property type="evidence" value="ECO:0007669"/>
    <property type="project" value="UniProtKB-SubCell"/>
</dbReference>
<dbReference type="NCBIfam" id="NF011494">
    <property type="entry name" value="PRK14902.1"/>
    <property type="match status" value="1"/>
</dbReference>
<dbReference type="InterPro" id="IPR004573">
    <property type="entry name" value="rRNA_ssu_MeTfrase_B"/>
</dbReference>
<reference evidence="15" key="1">
    <citation type="submission" date="2009-04" db="EMBL/GenBank/DDBJ databases">
        <authorList>
            <person name="Weinstock G."/>
            <person name="Sodergren E."/>
            <person name="Clifton S."/>
            <person name="Fulton L."/>
            <person name="Fulton B."/>
            <person name="Courtney L."/>
            <person name="Fronick C."/>
            <person name="Harrison M."/>
            <person name="Strong C."/>
            <person name="Farmer C."/>
            <person name="Delahaunty K."/>
            <person name="Markovic C."/>
            <person name="Hall O."/>
            <person name="Minx P."/>
            <person name="Tomlinson C."/>
            <person name="Mitreva M."/>
            <person name="Nelson J."/>
            <person name="Hou S."/>
            <person name="Wollam A."/>
            <person name="Pepin K.H."/>
            <person name="Johnson M."/>
            <person name="Bhonagiri V."/>
            <person name="Nash W.E."/>
            <person name="Warren W."/>
            <person name="Chinwalla A."/>
            <person name="Mardis E.R."/>
            <person name="Wilson R.K."/>
        </authorList>
    </citation>
    <scope>NUCLEOTIDE SEQUENCE [LARGE SCALE GENOMIC DNA]</scope>
    <source>
        <strain evidence="15">DSM 14600</strain>
    </source>
</reference>
<keyword evidence="9 13" id="KW-0694">RNA-binding</keyword>
<dbReference type="InterPro" id="IPR049560">
    <property type="entry name" value="MeTrfase_RsmB-F_NOP2_cat"/>
</dbReference>
<name>C4G9E3_9FIRM</name>
<keyword evidence="4" id="KW-0963">Cytoplasm</keyword>
<dbReference type="EMBL" id="ACIP02000001">
    <property type="protein sequence ID" value="EEP29240.1"/>
    <property type="molecule type" value="Genomic_DNA"/>
</dbReference>
<evidence type="ECO:0000256" key="3">
    <source>
        <dbReference type="ARBA" id="ARBA00012140"/>
    </source>
</evidence>
<dbReference type="SUPFAM" id="SSF48013">
    <property type="entry name" value="NusB-like"/>
    <property type="match status" value="1"/>
</dbReference>
<dbReference type="InterPro" id="IPR006027">
    <property type="entry name" value="NusB_RsmB_TIM44"/>
</dbReference>
<evidence type="ECO:0000256" key="1">
    <source>
        <dbReference type="ARBA" id="ARBA00002724"/>
    </source>
</evidence>
<evidence type="ECO:0000256" key="4">
    <source>
        <dbReference type="ARBA" id="ARBA00022490"/>
    </source>
</evidence>
<comment type="function">
    <text evidence="1">Specifically methylates the cytosine at position 967 (m5C967) of 16S rRNA.</text>
</comment>
<keyword evidence="16" id="KW-1185">Reference proteome</keyword>
<dbReference type="InterPro" id="IPR001678">
    <property type="entry name" value="MeTrfase_RsmB-F_NOP2_dom"/>
</dbReference>
<feature type="binding site" evidence="13">
    <location>
        <position position="311"/>
    </location>
    <ligand>
        <name>S-adenosyl-L-methionine</name>
        <dbReference type="ChEBI" id="CHEBI:59789"/>
    </ligand>
</feature>
<keyword evidence="5" id="KW-0698">rRNA processing</keyword>
<accession>C4G9E3</accession>
<dbReference type="Gene3D" id="3.30.70.1170">
    <property type="entry name" value="Sun protein, domain 3"/>
    <property type="match status" value="1"/>
</dbReference>
<dbReference type="AlphaFoldDB" id="C4G9E3"/>
<dbReference type="InterPro" id="IPR054728">
    <property type="entry name" value="RsmB-like_ferredoxin"/>
</dbReference>
<dbReference type="Gene3D" id="3.40.50.150">
    <property type="entry name" value="Vaccinia Virus protein VP39"/>
    <property type="match status" value="1"/>
</dbReference>
<comment type="similarity">
    <text evidence="13">Belongs to the class I-like SAM-binding methyltransferase superfamily. RsmB/NOP family.</text>
</comment>
<keyword evidence="7 13" id="KW-0808">Transferase</keyword>
<evidence type="ECO:0000256" key="5">
    <source>
        <dbReference type="ARBA" id="ARBA00022552"/>
    </source>
</evidence>
<dbReference type="CDD" id="cd02440">
    <property type="entry name" value="AdoMet_MTases"/>
    <property type="match status" value="1"/>
</dbReference>
<dbReference type="EC" id="2.1.1.176" evidence="3"/>
<dbReference type="PANTHER" id="PTHR22807">
    <property type="entry name" value="NOP2 YEAST -RELATED NOL1/NOP2/FMU SUN DOMAIN-CONTAINING"/>
    <property type="match status" value="1"/>
</dbReference>
<feature type="binding site" evidence="13">
    <location>
        <position position="284"/>
    </location>
    <ligand>
        <name>S-adenosyl-L-methionine</name>
        <dbReference type="ChEBI" id="CHEBI:59789"/>
    </ligand>
</feature>
<dbReference type="SUPFAM" id="SSF53335">
    <property type="entry name" value="S-adenosyl-L-methionine-dependent methyltransferases"/>
    <property type="match status" value="1"/>
</dbReference>
<dbReference type="InterPro" id="IPR023267">
    <property type="entry name" value="RCMT"/>
</dbReference>
<dbReference type="Pfam" id="PF22458">
    <property type="entry name" value="RsmF-B_ferredox"/>
    <property type="match status" value="1"/>
</dbReference>
<dbReference type="InterPro" id="IPR029063">
    <property type="entry name" value="SAM-dependent_MTases_sf"/>
</dbReference>
<dbReference type="Pfam" id="PF01189">
    <property type="entry name" value="Methyltr_RsmB-F"/>
    <property type="match status" value="1"/>
</dbReference>
<sequence length="429" mass="48308">MNEREIVLQILSAVLEEGAYSHLLLQAVLDKYAYLDKRQRAFISRLTVGVIERKISLDYILNHYSRTPVKKMKPMIRNSLRMGLYQILYMDAVPDSAACNESVKLIARRYRPLKGFVNGLLRNIARHRQEALSLLKDASPGIRYSMPDWLMKEWSKRFGREGCESICKSFLAPRKTCIRVNLARISVEDLIEKLEGEGVSVLRSEDLDYALYISGYDSIKKLLSYREGLFYVQDLSSMLVAERAPVRGGSRVLDVCAAPGGKSLHIAEKLACMDRSEGRVLARDLTEDKVARIRENIARSQMDNISAQVFDARVDDAASHEAYDIVLADLPCSGLGVIGRKPEIRYRLQPKDLSALAGLQTQILSVVKNYVKAQGSLVYSTCTISGQENEENTERFLAENPDFHLISQEQILPDASGRDGFFISVFSRG</sequence>
<feature type="binding site" evidence="13">
    <location>
        <begin position="256"/>
        <end position="262"/>
    </location>
    <ligand>
        <name>S-adenosyl-L-methionine</name>
        <dbReference type="ChEBI" id="CHEBI:59789"/>
    </ligand>
</feature>
<dbReference type="GO" id="GO:0003723">
    <property type="term" value="F:RNA binding"/>
    <property type="evidence" value="ECO:0007669"/>
    <property type="project" value="UniProtKB-UniRule"/>
</dbReference>
<dbReference type="Proteomes" id="UP000003494">
    <property type="component" value="Unassembled WGS sequence"/>
</dbReference>
<evidence type="ECO:0000256" key="13">
    <source>
        <dbReference type="PROSITE-ProRule" id="PRU01023"/>
    </source>
</evidence>